<dbReference type="SUPFAM" id="SSF102114">
    <property type="entry name" value="Radical SAM enzymes"/>
    <property type="match status" value="1"/>
</dbReference>
<dbReference type="InterPro" id="IPR020612">
    <property type="entry name" value="Methylthiotransferase_CS"/>
</dbReference>
<dbReference type="InterPro" id="IPR023404">
    <property type="entry name" value="rSAM_horseshoe"/>
</dbReference>
<reference evidence="3 4" key="1">
    <citation type="submission" date="2024-09" db="EMBL/GenBank/DDBJ databases">
        <authorList>
            <person name="D'Angelo T."/>
        </authorList>
    </citation>
    <scope>NUCLEOTIDE SEQUENCE [LARGE SCALE GENOMIC DNA]</scope>
    <source>
        <strain evidence="3">SAG AM-320-E07</strain>
    </source>
</reference>
<dbReference type="PANTHER" id="PTHR43837">
    <property type="entry name" value="RIBOSOMAL PROTEIN S12 METHYLTHIOTRANSFERASE RIMO"/>
    <property type="match status" value="1"/>
</dbReference>
<dbReference type="PROSITE" id="PS51449">
    <property type="entry name" value="MTTASE_N"/>
    <property type="match status" value="1"/>
</dbReference>
<dbReference type="Pfam" id="PF00919">
    <property type="entry name" value="UPF0004"/>
    <property type="match status" value="1"/>
</dbReference>
<dbReference type="EMBL" id="JBHPKH010000167">
    <property type="protein sequence ID" value="MFC1573447.1"/>
    <property type="molecule type" value="Genomic_DNA"/>
</dbReference>
<dbReference type="InterPro" id="IPR013848">
    <property type="entry name" value="Methylthiotransferase_N"/>
</dbReference>
<dbReference type="InterPro" id="IPR058240">
    <property type="entry name" value="rSAM_sf"/>
</dbReference>
<proteinExistence type="predicted"/>
<dbReference type="Proteomes" id="UP001593833">
    <property type="component" value="Unassembled WGS sequence"/>
</dbReference>
<evidence type="ECO:0000256" key="1">
    <source>
        <dbReference type="ARBA" id="ARBA00001966"/>
    </source>
</evidence>
<keyword evidence="4" id="KW-1185">Reference proteome</keyword>
<evidence type="ECO:0000313" key="3">
    <source>
        <dbReference type="EMBL" id="MFC1573447.1"/>
    </source>
</evidence>
<sequence>MAGFTFAIGVLGCRSNQEEVDCLRSQMMEMGGAEVRFPGPADVVVVNSCAVTATALSQSRQETRKAGRAKTGGLLIVTGCGAQMDPAWMARLEGVDLVAGNRAKERLGSLLEDLASFGPADAPFSSAALEELLAAGGETKKLHECQAGELPPTGWRPAFGPRDVGRGSWLLWEADPLPDRFARRTGPIPTRNSRAVLKIQDGCHFACAFCIVSSLRGEPRSRDRPEPPRRALP</sequence>
<dbReference type="PANTHER" id="PTHR43837:SF1">
    <property type="entry name" value="RIBOSOMAL PROTEIN US12 METHYLTHIOTRANSFERASE RIMO"/>
    <property type="match status" value="1"/>
</dbReference>
<dbReference type="InterPro" id="IPR005840">
    <property type="entry name" value="Ribosomal_uS12_MeSTrfase_RimO"/>
</dbReference>
<accession>A0ABV6YMA4</accession>
<dbReference type="Gene3D" id="3.40.50.12160">
    <property type="entry name" value="Methylthiotransferase, N-terminal domain"/>
    <property type="match status" value="1"/>
</dbReference>
<dbReference type="InterPro" id="IPR038135">
    <property type="entry name" value="Methylthiotransferase_N_sf"/>
</dbReference>
<gene>
    <name evidence="3" type="ORF">ACFL6M_07610</name>
</gene>
<name>A0ABV6YMA4_UNCEI</name>
<dbReference type="PROSITE" id="PS01278">
    <property type="entry name" value="MTTASE_RADICAL"/>
    <property type="match status" value="1"/>
</dbReference>
<protein>
    <recommendedName>
        <fullName evidence="2">MTTase N-terminal domain-containing protein</fullName>
    </recommendedName>
</protein>
<feature type="domain" description="MTTase N-terminal" evidence="2">
    <location>
        <begin position="4"/>
        <end position="116"/>
    </location>
</feature>
<dbReference type="Gene3D" id="3.80.30.20">
    <property type="entry name" value="tm_1862 like domain"/>
    <property type="match status" value="1"/>
</dbReference>
<comment type="caution">
    <text evidence="3">The sequence shown here is derived from an EMBL/GenBank/DDBJ whole genome shotgun (WGS) entry which is preliminary data.</text>
</comment>
<organism evidence="3 4">
    <name type="scientific">Eiseniibacteriota bacterium</name>
    <dbReference type="NCBI Taxonomy" id="2212470"/>
    <lineage>
        <taxon>Bacteria</taxon>
        <taxon>Candidatus Eiseniibacteriota</taxon>
    </lineage>
</organism>
<comment type="cofactor">
    <cofactor evidence="1">
        <name>[4Fe-4S] cluster</name>
        <dbReference type="ChEBI" id="CHEBI:49883"/>
    </cofactor>
</comment>
<evidence type="ECO:0000313" key="4">
    <source>
        <dbReference type="Proteomes" id="UP001593833"/>
    </source>
</evidence>
<evidence type="ECO:0000259" key="2">
    <source>
        <dbReference type="PROSITE" id="PS51449"/>
    </source>
</evidence>